<dbReference type="InterPro" id="IPR050222">
    <property type="entry name" value="MATE_MdtK"/>
</dbReference>
<reference evidence="11 12" key="1">
    <citation type="journal article" date="2015" name="PLoS ONE">
        <title>Rice-Infecting Pseudomonas Genomes Are Highly Accessorized and Harbor Multiple Putative Virulence Mechanisms to Cause Sheath Brown Rot.</title>
        <authorList>
            <person name="Quibod I.L."/>
            <person name="Grande G."/>
            <person name="Oreiro E.G."/>
            <person name="Borja F.N."/>
            <person name="Dossa G.S."/>
            <person name="Mauleon R."/>
            <person name="Cruz C.V."/>
            <person name="Oliva R."/>
        </authorList>
    </citation>
    <scope>NUCLEOTIDE SEQUENCE [LARGE SCALE GENOMIC DNA]</scope>
    <source>
        <strain evidence="11 12">IRRI 6609</strain>
    </source>
</reference>
<feature type="transmembrane region" description="Helical" evidence="10">
    <location>
        <begin position="390"/>
        <end position="409"/>
    </location>
</feature>
<dbReference type="InterPro" id="IPR048279">
    <property type="entry name" value="MdtK-like"/>
</dbReference>
<feature type="transmembrane region" description="Helical" evidence="10">
    <location>
        <begin position="351"/>
        <end position="369"/>
    </location>
</feature>
<feature type="transmembrane region" description="Helical" evidence="10">
    <location>
        <begin position="21"/>
        <end position="40"/>
    </location>
</feature>
<keyword evidence="3" id="KW-0050">Antiport</keyword>
<feature type="transmembrane region" description="Helical" evidence="10">
    <location>
        <begin position="415"/>
        <end position="436"/>
    </location>
</feature>
<name>A0A0N0VK90_9PSED</name>
<evidence type="ECO:0000256" key="3">
    <source>
        <dbReference type="ARBA" id="ARBA00022449"/>
    </source>
</evidence>
<evidence type="ECO:0000313" key="12">
    <source>
        <dbReference type="Proteomes" id="UP000037931"/>
    </source>
</evidence>
<proteinExistence type="predicted"/>
<dbReference type="Pfam" id="PF01554">
    <property type="entry name" value="MatE"/>
    <property type="match status" value="2"/>
</dbReference>
<dbReference type="GO" id="GO:0015297">
    <property type="term" value="F:antiporter activity"/>
    <property type="evidence" value="ECO:0007669"/>
    <property type="project" value="UniProtKB-KW"/>
</dbReference>
<feature type="transmembrane region" description="Helical" evidence="10">
    <location>
        <begin position="271"/>
        <end position="297"/>
    </location>
</feature>
<evidence type="ECO:0000256" key="1">
    <source>
        <dbReference type="ARBA" id="ARBA00004429"/>
    </source>
</evidence>
<accession>A0A0N0VK90</accession>
<evidence type="ECO:0000256" key="10">
    <source>
        <dbReference type="SAM" id="Phobius"/>
    </source>
</evidence>
<dbReference type="AlphaFoldDB" id="A0A0N0VK90"/>
<evidence type="ECO:0000256" key="8">
    <source>
        <dbReference type="ARBA" id="ARBA00023136"/>
    </source>
</evidence>
<comment type="caution">
    <text evidence="11">The sequence shown here is derived from an EMBL/GenBank/DDBJ whole genome shotgun (WGS) entry which is preliminary data.</text>
</comment>
<evidence type="ECO:0000256" key="9">
    <source>
        <dbReference type="ARBA" id="ARBA00031636"/>
    </source>
</evidence>
<dbReference type="STRING" id="50340.PF66_01697"/>
<sequence length="451" mass="48212">MTGYKAITEKLKQLSKLSLPIVISRIGFLLLSLVDTLLVGRYATDALAAISITHAIADTYMLIAAGLLFGILVMSSIAVGKQQPREAGLALQRGVIHALGLGLVCIVASLASLPLLVRFGVDASLAGAIAELMQVVALGLPAILLYIAYSFFLEGISRPLPATCVILVGNLVNGVLCYAMVYGKFGFDEMGALGSAWCTTFVRILMAVAIIFYVHRLFAQRQEYGINTRFAWAWSQWKMQRHIGYGGGLSFGIEAGAFMLIAVMAGIVSPLIAAACAVVVNIRSILFMIPMGIGFATSIQVGMAHGQGDTREINLSTWCGLWFGVSLTAICAIVLAILPGPLLAQYSTDSQLLQIAVPAMLLLALALPLDAWQGVMSNALRGREDAMAPTLIHAIAYLVVMTPLGWLLTVQWQRGLVGIVEAMLVANVLAASLMTLRHRQLNQGMRQPTLA</sequence>
<keyword evidence="4" id="KW-1003">Cell membrane</keyword>
<dbReference type="RefSeq" id="WP_054059637.1">
    <property type="nucleotide sequence ID" value="NZ_JSYZ01000004.1"/>
</dbReference>
<evidence type="ECO:0000256" key="2">
    <source>
        <dbReference type="ARBA" id="ARBA00022448"/>
    </source>
</evidence>
<dbReference type="Proteomes" id="UP000037931">
    <property type="component" value="Unassembled WGS sequence"/>
</dbReference>
<dbReference type="PANTHER" id="PTHR43298:SF2">
    <property type="entry name" value="FMN_FAD EXPORTER YEEO-RELATED"/>
    <property type="match status" value="1"/>
</dbReference>
<feature type="transmembrane region" description="Helical" evidence="10">
    <location>
        <begin position="95"/>
        <end position="117"/>
    </location>
</feature>
<dbReference type="PANTHER" id="PTHR43298">
    <property type="entry name" value="MULTIDRUG RESISTANCE PROTEIN NORM-RELATED"/>
    <property type="match status" value="1"/>
</dbReference>
<feature type="transmembrane region" description="Helical" evidence="10">
    <location>
        <begin position="194"/>
        <end position="214"/>
    </location>
</feature>
<evidence type="ECO:0000256" key="5">
    <source>
        <dbReference type="ARBA" id="ARBA00022692"/>
    </source>
</evidence>
<feature type="transmembrane region" description="Helical" evidence="10">
    <location>
        <begin position="318"/>
        <end position="339"/>
    </location>
</feature>
<keyword evidence="6 10" id="KW-1133">Transmembrane helix</keyword>
<evidence type="ECO:0000313" key="11">
    <source>
        <dbReference type="EMBL" id="KPA92113.1"/>
    </source>
</evidence>
<dbReference type="GO" id="GO:0006811">
    <property type="term" value="P:monoatomic ion transport"/>
    <property type="evidence" value="ECO:0007669"/>
    <property type="project" value="UniProtKB-KW"/>
</dbReference>
<keyword evidence="12" id="KW-1185">Reference proteome</keyword>
<dbReference type="GO" id="GO:0042910">
    <property type="term" value="F:xenobiotic transmembrane transporter activity"/>
    <property type="evidence" value="ECO:0007669"/>
    <property type="project" value="InterPro"/>
</dbReference>
<keyword evidence="5 10" id="KW-0812">Transmembrane</keyword>
<comment type="subcellular location">
    <subcellularLocation>
        <location evidence="1">Cell inner membrane</location>
        <topology evidence="1">Multi-pass membrane protein</topology>
    </subcellularLocation>
</comment>
<dbReference type="PATRIC" id="fig|50340.43.peg.4856"/>
<feature type="transmembrane region" description="Helical" evidence="10">
    <location>
        <begin position="243"/>
        <end position="265"/>
    </location>
</feature>
<evidence type="ECO:0000256" key="4">
    <source>
        <dbReference type="ARBA" id="ARBA00022475"/>
    </source>
</evidence>
<evidence type="ECO:0000256" key="6">
    <source>
        <dbReference type="ARBA" id="ARBA00022989"/>
    </source>
</evidence>
<keyword evidence="2" id="KW-0813">Transport</keyword>
<dbReference type="GO" id="GO:0005886">
    <property type="term" value="C:plasma membrane"/>
    <property type="evidence" value="ECO:0007669"/>
    <property type="project" value="UniProtKB-SubCell"/>
</dbReference>
<keyword evidence="8 10" id="KW-0472">Membrane</keyword>
<protein>
    <recommendedName>
        <fullName evidence="9">Multidrug-efflux transporter</fullName>
    </recommendedName>
</protein>
<feature type="transmembrane region" description="Helical" evidence="10">
    <location>
        <begin position="123"/>
        <end position="148"/>
    </location>
</feature>
<dbReference type="EMBL" id="JSYZ01000004">
    <property type="protein sequence ID" value="KPA92113.1"/>
    <property type="molecule type" value="Genomic_DNA"/>
</dbReference>
<dbReference type="PIRSF" id="PIRSF006603">
    <property type="entry name" value="DinF"/>
    <property type="match status" value="1"/>
</dbReference>
<dbReference type="NCBIfam" id="TIGR00797">
    <property type="entry name" value="matE"/>
    <property type="match status" value="1"/>
</dbReference>
<gene>
    <name evidence="11" type="ORF">PF66_01697</name>
</gene>
<keyword evidence="7" id="KW-0406">Ion transport</keyword>
<dbReference type="InterPro" id="IPR002528">
    <property type="entry name" value="MATE_fam"/>
</dbReference>
<feature type="transmembrane region" description="Helical" evidence="10">
    <location>
        <begin position="46"/>
        <end position="74"/>
    </location>
</feature>
<evidence type="ECO:0000256" key="7">
    <source>
        <dbReference type="ARBA" id="ARBA00023065"/>
    </source>
</evidence>
<dbReference type="OrthoDB" id="9780160at2"/>
<organism evidence="11 12">
    <name type="scientific">Pseudomonas asplenii</name>
    <dbReference type="NCBI Taxonomy" id="53407"/>
    <lineage>
        <taxon>Bacteria</taxon>
        <taxon>Pseudomonadati</taxon>
        <taxon>Pseudomonadota</taxon>
        <taxon>Gammaproteobacteria</taxon>
        <taxon>Pseudomonadales</taxon>
        <taxon>Pseudomonadaceae</taxon>
        <taxon>Pseudomonas</taxon>
    </lineage>
</organism>
<feature type="transmembrane region" description="Helical" evidence="10">
    <location>
        <begin position="160"/>
        <end position="182"/>
    </location>
</feature>